<evidence type="ECO:0000313" key="1">
    <source>
        <dbReference type="EMBL" id="ADU96855.1"/>
    </source>
</evidence>
<dbReference type="KEGG" id="tam:Theam_0888"/>
<dbReference type="HOGENOM" id="CLU_2620876_0_0_0"/>
<reference evidence="1" key="1">
    <citation type="submission" date="2011-01" db="EMBL/GenBank/DDBJ databases">
        <title>Complete sequence of chromosome of Thermovibrio ammonificans HB-1.</title>
        <authorList>
            <consortium name="US DOE Joint Genome Institute"/>
            <person name="Lucas S."/>
            <person name="Copeland A."/>
            <person name="Lapidus A."/>
            <person name="Cheng J.-F."/>
            <person name="Goodwin L."/>
            <person name="Pitluck S."/>
            <person name="Davenport K."/>
            <person name="Detter J.C."/>
            <person name="Han C."/>
            <person name="Tapia R."/>
            <person name="Land M."/>
            <person name="Hauser L."/>
            <person name="Kyrpides N."/>
            <person name="Ivanova N."/>
            <person name="Ovchinnikova G."/>
            <person name="Vetriani C."/>
            <person name="Woyke T."/>
        </authorList>
    </citation>
    <scope>NUCLEOTIDE SEQUENCE [LARGE SCALE GENOMIC DNA]</scope>
    <source>
        <strain evidence="1">HB-1</strain>
    </source>
</reference>
<dbReference type="Proteomes" id="UP000006362">
    <property type="component" value="Chromosome"/>
</dbReference>
<evidence type="ECO:0000313" key="2">
    <source>
        <dbReference type="Proteomes" id="UP000006362"/>
    </source>
</evidence>
<dbReference type="OrthoDB" id="9889941at2"/>
<accession>E8T1W0</accession>
<dbReference type="STRING" id="648996.Theam_0888"/>
<dbReference type="AlphaFoldDB" id="E8T1W0"/>
<protein>
    <submittedName>
        <fullName evidence="1">Uncharacterized protein</fullName>
    </submittedName>
</protein>
<keyword evidence="2" id="KW-1185">Reference proteome</keyword>
<name>E8T1W0_THEA1</name>
<gene>
    <name evidence="1" type="ordered locus">Theam_0888</name>
</gene>
<organism evidence="1 2">
    <name type="scientific">Thermovibrio ammonificans (strain DSM 15698 / JCM 12110 / HB-1)</name>
    <dbReference type="NCBI Taxonomy" id="648996"/>
    <lineage>
        <taxon>Bacteria</taxon>
        <taxon>Pseudomonadati</taxon>
        <taxon>Aquificota</taxon>
        <taxon>Aquificia</taxon>
        <taxon>Desulfurobacteriales</taxon>
        <taxon>Desulfurobacteriaceae</taxon>
        <taxon>Thermovibrio</taxon>
    </lineage>
</organism>
<dbReference type="RefSeq" id="WP_013537641.1">
    <property type="nucleotide sequence ID" value="NC_014926.1"/>
</dbReference>
<proteinExistence type="predicted"/>
<dbReference type="EMBL" id="CP002444">
    <property type="protein sequence ID" value="ADU96855.1"/>
    <property type="molecule type" value="Genomic_DNA"/>
</dbReference>
<sequence>MREQDFVEEIVKELESLPQVKRVEVVPVCEIGIDACLKVVTTTPEVKPQVADVVASVASRFRKRLGYYPEILWDLEVE</sequence>